<gene>
    <name evidence="2" type="ORF">YZ54_07420</name>
</gene>
<organism evidence="2">
    <name type="scientific">Campylobacter upsaliensis</name>
    <dbReference type="NCBI Taxonomy" id="28080"/>
    <lineage>
        <taxon>Bacteria</taxon>
        <taxon>Pseudomonadati</taxon>
        <taxon>Campylobacterota</taxon>
        <taxon>Epsilonproteobacteria</taxon>
        <taxon>Campylobacterales</taxon>
        <taxon>Campylobacteraceae</taxon>
        <taxon>Campylobacter</taxon>
    </lineage>
</organism>
<feature type="region of interest" description="Disordered" evidence="1">
    <location>
        <begin position="39"/>
        <end position="60"/>
    </location>
</feature>
<protein>
    <submittedName>
        <fullName evidence="2">Uncharacterized protein</fullName>
    </submittedName>
</protein>
<dbReference type="EMBL" id="AACABH010000040">
    <property type="protein sequence ID" value="EAJ7105311.1"/>
    <property type="molecule type" value="Genomic_DNA"/>
</dbReference>
<name>A0A5L4DG09_CAMUP</name>
<proteinExistence type="predicted"/>
<evidence type="ECO:0000256" key="1">
    <source>
        <dbReference type="SAM" id="MobiDB-lite"/>
    </source>
</evidence>
<dbReference type="AlphaFoldDB" id="A0A5L4DG09"/>
<accession>A0A5L4DG09</accession>
<reference evidence="2" key="1">
    <citation type="submission" date="2018-05" db="EMBL/GenBank/DDBJ databases">
        <authorList>
            <consortium name="PulseNet: The National Subtyping Network for Foodborne Disease Surveillance"/>
            <person name="Tarr C.L."/>
            <person name="Trees E."/>
            <person name="Katz L.S."/>
            <person name="Carleton-Romer H.A."/>
            <person name="Stroika S."/>
            <person name="Kucerova Z."/>
            <person name="Roache K.F."/>
            <person name="Sabol A.L."/>
            <person name="Besser J."/>
            <person name="Gerner-Smidt P."/>
        </authorList>
    </citation>
    <scope>NUCLEOTIDE SEQUENCE</scope>
    <source>
        <strain evidence="2">D2813</strain>
    </source>
</reference>
<sequence length="116" mass="13540">MGTTKMKDKIEFIKRYYTSAFKSQELFLEGLLDDLEDTEGMSMSSEDRNRQKGAYKKALQRGSPKGKIDTMYKFLSKQDKIAFAPLSNDEFEKKTLGKRYYDKLCNFIKNYRANSS</sequence>
<comment type="caution">
    <text evidence="2">The sequence shown here is derived from an EMBL/GenBank/DDBJ whole genome shotgun (WGS) entry which is preliminary data.</text>
</comment>
<evidence type="ECO:0000313" key="2">
    <source>
        <dbReference type="EMBL" id="EAJ7105311.1"/>
    </source>
</evidence>